<dbReference type="Proteomes" id="UP000189683">
    <property type="component" value="Chromosome"/>
</dbReference>
<evidence type="ECO:0000313" key="2">
    <source>
        <dbReference type="EMBL" id="PYD65319.1"/>
    </source>
</evidence>
<dbReference type="Proteomes" id="UP000247512">
    <property type="component" value="Unassembled WGS sequence"/>
</dbReference>
<dbReference type="RefSeq" id="WP_078523624.1">
    <property type="nucleotide sequence ID" value="NZ_CP019875.1"/>
</dbReference>
<dbReference type="EMBL" id="CP019875">
    <property type="protein sequence ID" value="AQU86184.1"/>
    <property type="molecule type" value="Genomic_DNA"/>
</dbReference>
<evidence type="ECO:0000313" key="3">
    <source>
        <dbReference type="Proteomes" id="UP000189683"/>
    </source>
</evidence>
<protein>
    <submittedName>
        <fullName evidence="1">Uncharacterized protein</fullName>
    </submittedName>
</protein>
<organism evidence="1 3">
    <name type="scientific">Komagataeibacter nataicola</name>
    <dbReference type="NCBI Taxonomy" id="265960"/>
    <lineage>
        <taxon>Bacteria</taxon>
        <taxon>Pseudomonadati</taxon>
        <taxon>Pseudomonadota</taxon>
        <taxon>Alphaproteobacteria</taxon>
        <taxon>Acetobacterales</taxon>
        <taxon>Acetobacteraceae</taxon>
        <taxon>Komagataeibacter</taxon>
    </lineage>
</organism>
<dbReference type="AlphaFoldDB" id="A0A9N7CAC3"/>
<dbReference type="KEGG" id="kna:B0W47_00510"/>
<reference evidence="3" key="1">
    <citation type="submission" date="2017-02" db="EMBL/GenBank/DDBJ databases">
        <title>zhang.</title>
        <authorList>
            <person name="Zhang H."/>
        </authorList>
    </citation>
    <scope>NUCLEOTIDE SEQUENCE [LARGE SCALE GENOMIC DNA]</scope>
    <source>
        <strain evidence="3">RZS01</strain>
    </source>
</reference>
<proteinExistence type="predicted"/>
<reference evidence="2 4" key="3">
    <citation type="submission" date="2017-06" db="EMBL/GenBank/DDBJ databases">
        <title>A draft genome sequence of Komagataeibacter nataicola LMG 1536.</title>
        <authorList>
            <person name="Skraban J."/>
            <person name="Cleenwerck I."/>
            <person name="Vandamme P."/>
            <person name="Trcek J."/>
        </authorList>
    </citation>
    <scope>NUCLEOTIDE SEQUENCE [LARGE SCALE GENOMIC DNA]</scope>
    <source>
        <strain evidence="2 4">LMG 1536</strain>
    </source>
</reference>
<evidence type="ECO:0000313" key="4">
    <source>
        <dbReference type="Proteomes" id="UP000247512"/>
    </source>
</evidence>
<name>A0A9N7CAC3_9PROT</name>
<dbReference type="OrthoDB" id="7276167at2"/>
<sequence length="134" mass="15370">MTQKTKPWNGLPDQPEHSGYHWLALKKEPVVWELHFWDQKFEVWGKHSCSLPQSKAKKYIYGEPARDPSELAQMRQDERERAAKVAQAISCHYYALSDAAEDDADVIAFEERMFAADECAVAIRALTDDEGKKS</sequence>
<keyword evidence="4" id="KW-1185">Reference proteome</keyword>
<accession>A0A9N7CAC3</accession>
<dbReference type="EMBL" id="NIRT01000034">
    <property type="protein sequence ID" value="PYD65319.1"/>
    <property type="molecule type" value="Genomic_DNA"/>
</dbReference>
<gene>
    <name evidence="1" type="ORF">B0W47_00510</name>
    <name evidence="2" type="ORF">CDI09_14015</name>
</gene>
<reference evidence="1" key="2">
    <citation type="submission" date="2017-02" db="EMBL/GenBank/DDBJ databases">
        <authorList>
            <person name="Zhang H."/>
        </authorList>
    </citation>
    <scope>NUCLEOTIDE SEQUENCE</scope>
    <source>
        <strain evidence="1">RZS01</strain>
    </source>
</reference>
<evidence type="ECO:0000313" key="1">
    <source>
        <dbReference type="EMBL" id="AQU86184.1"/>
    </source>
</evidence>